<proteinExistence type="predicted"/>
<keyword evidence="1" id="KW-0812">Transmembrane</keyword>
<dbReference type="EMBL" id="JADINC010000026">
    <property type="protein sequence ID" value="MBO8425190.1"/>
    <property type="molecule type" value="Genomic_DNA"/>
</dbReference>
<sequence>MFLKYKIGLTIFSLYEIIAVLLLHCPRTCDAMFGTAFCDDHVFKYFIVCIAVPLLVFLIVMWIMEIIHGVRRRRSLLYKAKHAVKNMAFNIKNKISESVSARDVEKIISGAVLVGLKKYSDRNPSARRLLDEIGGSMDLDEYTDIAYPDHDVIDEKPMQRATRAKQTKKKK</sequence>
<name>A0A9D9DDN6_9PROT</name>
<gene>
    <name evidence="2" type="ORF">IAC69_01780</name>
</gene>
<feature type="transmembrane region" description="Helical" evidence="1">
    <location>
        <begin position="43"/>
        <end position="64"/>
    </location>
</feature>
<reference evidence="2" key="2">
    <citation type="journal article" date="2021" name="PeerJ">
        <title>Extensive microbial diversity within the chicken gut microbiome revealed by metagenomics and culture.</title>
        <authorList>
            <person name="Gilroy R."/>
            <person name="Ravi A."/>
            <person name="Getino M."/>
            <person name="Pursley I."/>
            <person name="Horton D.L."/>
            <person name="Alikhan N.F."/>
            <person name="Baker D."/>
            <person name="Gharbi K."/>
            <person name="Hall N."/>
            <person name="Watson M."/>
            <person name="Adriaenssens E.M."/>
            <person name="Foster-Nyarko E."/>
            <person name="Jarju S."/>
            <person name="Secka A."/>
            <person name="Antonio M."/>
            <person name="Oren A."/>
            <person name="Chaudhuri R.R."/>
            <person name="La Ragione R."/>
            <person name="Hildebrand F."/>
            <person name="Pallen M.J."/>
        </authorList>
    </citation>
    <scope>NUCLEOTIDE SEQUENCE</scope>
    <source>
        <strain evidence="2">8207</strain>
    </source>
</reference>
<feature type="transmembrane region" description="Helical" evidence="1">
    <location>
        <begin position="7"/>
        <end position="23"/>
    </location>
</feature>
<comment type="caution">
    <text evidence="2">The sequence shown here is derived from an EMBL/GenBank/DDBJ whole genome shotgun (WGS) entry which is preliminary data.</text>
</comment>
<evidence type="ECO:0000313" key="2">
    <source>
        <dbReference type="EMBL" id="MBO8425190.1"/>
    </source>
</evidence>
<reference evidence="2" key="1">
    <citation type="submission" date="2020-10" db="EMBL/GenBank/DDBJ databases">
        <authorList>
            <person name="Gilroy R."/>
        </authorList>
    </citation>
    <scope>NUCLEOTIDE SEQUENCE</scope>
    <source>
        <strain evidence="2">8207</strain>
    </source>
</reference>
<evidence type="ECO:0000313" key="3">
    <source>
        <dbReference type="Proteomes" id="UP000823630"/>
    </source>
</evidence>
<keyword evidence="1" id="KW-0472">Membrane</keyword>
<evidence type="ECO:0000256" key="1">
    <source>
        <dbReference type="SAM" id="Phobius"/>
    </source>
</evidence>
<organism evidence="2 3">
    <name type="scientific">Candidatus Enterousia avistercoris</name>
    <dbReference type="NCBI Taxonomy" id="2840788"/>
    <lineage>
        <taxon>Bacteria</taxon>
        <taxon>Pseudomonadati</taxon>
        <taxon>Pseudomonadota</taxon>
        <taxon>Alphaproteobacteria</taxon>
        <taxon>Candidatus Enterousia</taxon>
    </lineage>
</organism>
<keyword evidence="1" id="KW-1133">Transmembrane helix</keyword>
<protein>
    <submittedName>
        <fullName evidence="2">Uncharacterized protein</fullName>
    </submittedName>
</protein>
<dbReference type="AlphaFoldDB" id="A0A9D9DDN6"/>
<accession>A0A9D9DDN6</accession>
<dbReference type="Proteomes" id="UP000823630">
    <property type="component" value="Unassembled WGS sequence"/>
</dbReference>